<keyword evidence="4 7" id="KW-0472">Membrane</keyword>
<evidence type="ECO:0000256" key="7">
    <source>
        <dbReference type="HAMAP-Rule" id="MF_00415"/>
    </source>
</evidence>
<gene>
    <name evidence="7 8" type="primary">flgH</name>
    <name evidence="8" type="ORF">SZ25_00560</name>
</gene>
<evidence type="ECO:0000256" key="2">
    <source>
        <dbReference type="ARBA" id="ARBA00006929"/>
    </source>
</evidence>
<keyword evidence="6 7" id="KW-0998">Cell outer membrane</keyword>
<evidence type="ECO:0000256" key="5">
    <source>
        <dbReference type="ARBA" id="ARBA00023143"/>
    </source>
</evidence>
<organism evidence="8 9">
    <name type="scientific">Candidatus Arcanibacter lacustris</name>
    <dbReference type="NCBI Taxonomy" id="1607817"/>
    <lineage>
        <taxon>Bacteria</taxon>
        <taxon>Pseudomonadati</taxon>
        <taxon>Pseudomonadota</taxon>
        <taxon>Alphaproteobacteria</taxon>
        <taxon>Rickettsiales</taxon>
        <taxon>Candidatus Arcanibacter</taxon>
    </lineage>
</organism>
<dbReference type="GO" id="GO:0003774">
    <property type="term" value="F:cytoskeletal motor activity"/>
    <property type="evidence" value="ECO:0007669"/>
    <property type="project" value="InterPro"/>
</dbReference>
<comment type="subunit">
    <text evidence="7">The basal body constitutes a major portion of the flagellar organelle and consists of four rings (L,P,S, and M) mounted on a central rod.</text>
</comment>
<keyword evidence="8" id="KW-0966">Cell projection</keyword>
<dbReference type="GO" id="GO:0071973">
    <property type="term" value="P:bacterial-type flagellum-dependent cell motility"/>
    <property type="evidence" value="ECO:0007669"/>
    <property type="project" value="InterPro"/>
</dbReference>
<dbReference type="AlphaFoldDB" id="A0A0F5MQN0"/>
<dbReference type="GO" id="GO:0009279">
    <property type="term" value="C:cell outer membrane"/>
    <property type="evidence" value="ECO:0007669"/>
    <property type="project" value="UniProtKB-SubCell"/>
</dbReference>
<comment type="caution">
    <text evidence="8">The sequence shown here is derived from an EMBL/GenBank/DDBJ whole genome shotgun (WGS) entry which is preliminary data.</text>
</comment>
<dbReference type="HAMAP" id="MF_00415">
    <property type="entry name" value="FlgH"/>
    <property type="match status" value="1"/>
</dbReference>
<sequence>MKQANNNQISYVKNNINYQDHKIDSDNIPAHLAEVISISHNPINKRFNYLKIVAISSILLITTSCMDTLDMVKNIGKAPALNQVEAPMEKQDYQPVKWAPDYYNQQHPQEEHQQNHKNSLWKPGARTFFRDQRARRVGDILKVSININDNVSMDNKTEHMRSNQASDSAKSVMGFERILQKTIPAFNPASMLSISGKDDVVGEGKISRSEAVKTQIAAIVTQILPNGNLVIKGHQEVRVNFELREVKVEGIVRPEDITSENIINSDLIAEARISYGGRGNISNLQQPRYGNQVLDIISPF</sequence>
<dbReference type="EMBL" id="JYHA01000088">
    <property type="protein sequence ID" value="KKB96347.1"/>
    <property type="molecule type" value="Genomic_DNA"/>
</dbReference>
<protein>
    <recommendedName>
        <fullName evidence="7">Flagellar L-ring protein</fullName>
    </recommendedName>
    <alternativeName>
        <fullName evidence="7">Basal body L-ring protein</fullName>
    </alternativeName>
</protein>
<keyword evidence="9" id="KW-1185">Reference proteome</keyword>
<comment type="similarity">
    <text evidence="2 7">Belongs to the FlgH family.</text>
</comment>
<reference evidence="8 9" key="1">
    <citation type="submission" date="2015-02" db="EMBL/GenBank/DDBJ databases">
        <title>Single cell genomics of a rare environmental alphaproteobacterium provides unique insights into Rickettsiaceae evolution.</title>
        <authorList>
            <person name="Martijn J."/>
            <person name="Schulz F."/>
            <person name="Zaremba-Niedzwiedzka K."/>
            <person name="Viklund J."/>
            <person name="Stepanauskas R."/>
            <person name="Andersson S.G.E."/>
            <person name="Horn M."/>
            <person name="Guy L."/>
            <person name="Ettema T.J.G."/>
        </authorList>
    </citation>
    <scope>NUCLEOTIDE SEQUENCE [LARGE SCALE GENOMIC DNA]</scope>
    <source>
        <strain evidence="8 9">SCGC AAA041-L04</strain>
    </source>
</reference>
<dbReference type="PANTHER" id="PTHR34933:SF1">
    <property type="entry name" value="FLAGELLAR L-RING PROTEIN"/>
    <property type="match status" value="1"/>
</dbReference>
<proteinExistence type="inferred from homology"/>
<keyword evidence="3" id="KW-0732">Signal</keyword>
<evidence type="ECO:0000256" key="4">
    <source>
        <dbReference type="ARBA" id="ARBA00023136"/>
    </source>
</evidence>
<evidence type="ECO:0000256" key="3">
    <source>
        <dbReference type="ARBA" id="ARBA00022729"/>
    </source>
</evidence>
<keyword evidence="8" id="KW-0282">Flagellum</keyword>
<dbReference type="PANTHER" id="PTHR34933">
    <property type="entry name" value="FLAGELLAR L-RING PROTEIN"/>
    <property type="match status" value="1"/>
</dbReference>
<evidence type="ECO:0000256" key="1">
    <source>
        <dbReference type="ARBA" id="ARBA00002591"/>
    </source>
</evidence>
<dbReference type="PRINTS" id="PR01008">
    <property type="entry name" value="FLGLRINGFLGH"/>
</dbReference>
<keyword evidence="5 7" id="KW-0975">Bacterial flagellum</keyword>
<name>A0A0F5MQN0_9RICK</name>
<evidence type="ECO:0000313" key="8">
    <source>
        <dbReference type="EMBL" id="KKB96347.1"/>
    </source>
</evidence>
<dbReference type="InterPro" id="IPR000527">
    <property type="entry name" value="Flag_Lring"/>
</dbReference>
<comment type="function">
    <text evidence="1 7">Assembles around the rod to form the L-ring and probably protects the motor/basal body from shearing forces during rotation.</text>
</comment>
<dbReference type="NCBIfam" id="NF001305">
    <property type="entry name" value="PRK00249.1-5"/>
    <property type="match status" value="1"/>
</dbReference>
<keyword evidence="8" id="KW-0969">Cilium</keyword>
<comment type="subcellular location">
    <subcellularLocation>
        <location evidence="7">Cell outer membrane</location>
    </subcellularLocation>
    <subcellularLocation>
        <location evidence="7">Bacterial flagellum basal body</location>
    </subcellularLocation>
</comment>
<evidence type="ECO:0000256" key="6">
    <source>
        <dbReference type="ARBA" id="ARBA00023237"/>
    </source>
</evidence>
<evidence type="ECO:0000313" key="9">
    <source>
        <dbReference type="Proteomes" id="UP000033358"/>
    </source>
</evidence>
<dbReference type="GO" id="GO:0009427">
    <property type="term" value="C:bacterial-type flagellum basal body, distal rod, L ring"/>
    <property type="evidence" value="ECO:0007669"/>
    <property type="project" value="InterPro"/>
</dbReference>
<dbReference type="Pfam" id="PF02107">
    <property type="entry name" value="FlgH"/>
    <property type="match status" value="1"/>
</dbReference>
<dbReference type="Proteomes" id="UP000033358">
    <property type="component" value="Unassembled WGS sequence"/>
</dbReference>
<accession>A0A0F5MQN0</accession>
<dbReference type="PATRIC" id="fig|1607817.3.peg.556"/>